<evidence type="ECO:0000313" key="3">
    <source>
        <dbReference type="Proteomes" id="UP000541444"/>
    </source>
</evidence>
<evidence type="ECO:0000259" key="1">
    <source>
        <dbReference type="Pfam" id="PF14309"/>
    </source>
</evidence>
<feature type="domain" description="DUF4378" evidence="1">
    <location>
        <begin position="299"/>
        <end position="339"/>
    </location>
</feature>
<dbReference type="AlphaFoldDB" id="A0A7J7NEA3"/>
<sequence length="346" mass="38843">MDVVSFTFTSPMKKSVREAQSSIHIVEKHNNLYVDSSIEKNPADAKKARINCTGLNMIGGDALSILLEQKLMELTYGVESSSCNSIKSRTVVSSSALLHDLVSDHGAITTTPEECDSGFQLLLHTDKFSNRYGSNGFSSDVHKWQNLFSSNESCNSSDSGDSNSSNGGKYHSSFQSEQVVDSICSSKLRMNGRADLSHSNSSTSTSNWELDYIREILCNADSMFKDYTLGRAQEIINPHLFDQLENRKPRSRINDFEAENNLRLTRKALFDGVCECLDLRFIRFVAGAGNNGRKELGFLEERSDKDMSTQYGRWLDFEIDEFEVGKEIEKDVLNSLVDEVFSDFLF</sequence>
<gene>
    <name evidence="2" type="ORF">GIB67_006029</name>
</gene>
<keyword evidence="3" id="KW-1185">Reference proteome</keyword>
<proteinExistence type="predicted"/>
<dbReference type="PANTHER" id="PTHR21726:SF29">
    <property type="entry name" value="EXPRESSED PROTEIN"/>
    <property type="match status" value="1"/>
</dbReference>
<dbReference type="InterPro" id="IPR025486">
    <property type="entry name" value="DUF4378"/>
</dbReference>
<protein>
    <recommendedName>
        <fullName evidence="1">DUF4378 domain-containing protein</fullName>
    </recommendedName>
</protein>
<dbReference type="PANTHER" id="PTHR21726">
    <property type="entry name" value="PHOSPHATIDYLINOSITOL N-ACETYLGLUCOSAMINYLTRANSFERASE SUBUNIT P DOWN SYNDROME CRITICAL REGION PROTEIN 5 -RELATED"/>
    <property type="match status" value="1"/>
</dbReference>
<accession>A0A7J7NEA3</accession>
<feature type="domain" description="DUF4378" evidence="1">
    <location>
        <begin position="209"/>
        <end position="283"/>
    </location>
</feature>
<dbReference type="OrthoDB" id="765769at2759"/>
<evidence type="ECO:0000313" key="2">
    <source>
        <dbReference type="EMBL" id="KAF6165505.1"/>
    </source>
</evidence>
<reference evidence="2 3" key="1">
    <citation type="journal article" date="2020" name="IScience">
        <title>Genome Sequencing of the Endangered Kingdonia uniflora (Circaeasteraceae, Ranunculales) Reveals Potential Mechanisms of Evolutionary Specialization.</title>
        <authorList>
            <person name="Sun Y."/>
            <person name="Deng T."/>
            <person name="Zhang A."/>
            <person name="Moore M.J."/>
            <person name="Landis J.B."/>
            <person name="Lin N."/>
            <person name="Zhang H."/>
            <person name="Zhang X."/>
            <person name="Huang J."/>
            <person name="Zhang X."/>
            <person name="Sun H."/>
            <person name="Wang H."/>
        </authorList>
    </citation>
    <scope>NUCLEOTIDE SEQUENCE [LARGE SCALE GENOMIC DNA]</scope>
    <source>
        <strain evidence="2">TB1705</strain>
        <tissue evidence="2">Leaf</tissue>
    </source>
</reference>
<comment type="caution">
    <text evidence="2">The sequence shown here is derived from an EMBL/GenBank/DDBJ whole genome shotgun (WGS) entry which is preliminary data.</text>
</comment>
<name>A0A7J7NEA3_9MAGN</name>
<dbReference type="Proteomes" id="UP000541444">
    <property type="component" value="Unassembled WGS sequence"/>
</dbReference>
<feature type="non-terminal residue" evidence="2">
    <location>
        <position position="1"/>
    </location>
</feature>
<dbReference type="EMBL" id="JACGCM010000848">
    <property type="protein sequence ID" value="KAF6165505.1"/>
    <property type="molecule type" value="Genomic_DNA"/>
</dbReference>
<dbReference type="Pfam" id="PF14309">
    <property type="entry name" value="DUF4378"/>
    <property type="match status" value="2"/>
</dbReference>
<organism evidence="2 3">
    <name type="scientific">Kingdonia uniflora</name>
    <dbReference type="NCBI Taxonomy" id="39325"/>
    <lineage>
        <taxon>Eukaryota</taxon>
        <taxon>Viridiplantae</taxon>
        <taxon>Streptophyta</taxon>
        <taxon>Embryophyta</taxon>
        <taxon>Tracheophyta</taxon>
        <taxon>Spermatophyta</taxon>
        <taxon>Magnoliopsida</taxon>
        <taxon>Ranunculales</taxon>
        <taxon>Circaeasteraceae</taxon>
        <taxon>Kingdonia</taxon>
    </lineage>
</organism>